<keyword evidence="1" id="KW-0812">Transmembrane</keyword>
<feature type="transmembrane region" description="Helical" evidence="1">
    <location>
        <begin position="98"/>
        <end position="114"/>
    </location>
</feature>
<feature type="transmembrane region" description="Helical" evidence="1">
    <location>
        <begin position="69"/>
        <end position="86"/>
    </location>
</feature>
<dbReference type="eggNOG" id="COG3213">
    <property type="taxonomic scope" value="Bacteria"/>
</dbReference>
<name>A4G5M2_HERAR</name>
<protein>
    <submittedName>
        <fullName evidence="2">NnrS protein</fullName>
    </submittedName>
</protein>
<feature type="transmembrane region" description="Helical" evidence="1">
    <location>
        <begin position="272"/>
        <end position="294"/>
    </location>
</feature>
<gene>
    <name evidence="2" type="ordered locus">HEAR1652</name>
</gene>
<accession>A4G5M2</accession>
<proteinExistence type="predicted"/>
<dbReference type="STRING" id="204773.HEAR1652"/>
<feature type="transmembrane region" description="Helical" evidence="1">
    <location>
        <begin position="222"/>
        <end position="238"/>
    </location>
</feature>
<dbReference type="OrthoDB" id="9770040at2"/>
<feature type="transmembrane region" description="Helical" evidence="1">
    <location>
        <begin position="365"/>
        <end position="390"/>
    </location>
</feature>
<dbReference type="KEGG" id="har:HEAR1652"/>
<evidence type="ECO:0000313" key="3">
    <source>
        <dbReference type="Proteomes" id="UP000006697"/>
    </source>
</evidence>
<keyword evidence="1" id="KW-1133">Transmembrane helix</keyword>
<feature type="transmembrane region" description="Helical" evidence="1">
    <location>
        <begin position="244"/>
        <end position="260"/>
    </location>
</feature>
<feature type="transmembrane region" description="Helical" evidence="1">
    <location>
        <begin position="180"/>
        <end position="201"/>
    </location>
</feature>
<feature type="transmembrane region" description="Helical" evidence="1">
    <location>
        <begin position="32"/>
        <end position="49"/>
    </location>
</feature>
<reference evidence="2 3" key="1">
    <citation type="journal article" date="2007" name="PLoS Genet.">
        <title>A tale of two oxidation states: bacterial colonization of arsenic-rich environments.</title>
        <authorList>
            <person name="Muller D."/>
            <person name="Medigue C."/>
            <person name="Koechler S."/>
            <person name="Barbe V."/>
            <person name="Barakat M."/>
            <person name="Talla E."/>
            <person name="Bonnefoy V."/>
            <person name="Krin E."/>
            <person name="Arsene-Ploetze F."/>
            <person name="Carapito C."/>
            <person name="Chandler M."/>
            <person name="Cournoyer B."/>
            <person name="Cruveiller S."/>
            <person name="Dossat C."/>
            <person name="Duval S."/>
            <person name="Heymann M."/>
            <person name="Leize E."/>
            <person name="Lieutaud A."/>
            <person name="Lievremont D."/>
            <person name="Makita Y."/>
            <person name="Mangenot S."/>
            <person name="Nitschke W."/>
            <person name="Ortet P."/>
            <person name="Perdrial N."/>
            <person name="Schoepp B."/>
            <person name="Siguier N."/>
            <person name="Simeonova D.D."/>
            <person name="Rouy Z."/>
            <person name="Segurens B."/>
            <person name="Turlin E."/>
            <person name="Vallenet D."/>
            <person name="Van Dorsselaer A."/>
            <person name="Weiss S."/>
            <person name="Weissenbach J."/>
            <person name="Lett M.C."/>
            <person name="Danchin A."/>
            <person name="Bertin P.N."/>
        </authorList>
    </citation>
    <scope>NUCLEOTIDE SEQUENCE [LARGE SCALE GENOMIC DNA]</scope>
    <source>
        <strain evidence="3">ULPAs1</strain>
    </source>
</reference>
<dbReference type="HOGENOM" id="CLU_041785_2_0_4"/>
<keyword evidence="3" id="KW-1185">Reference proteome</keyword>
<dbReference type="Proteomes" id="UP000006697">
    <property type="component" value="Chromosome"/>
</dbReference>
<organism evidence="2 3">
    <name type="scientific">Herminiimonas arsenicoxydans</name>
    <dbReference type="NCBI Taxonomy" id="204773"/>
    <lineage>
        <taxon>Bacteria</taxon>
        <taxon>Pseudomonadati</taxon>
        <taxon>Pseudomonadota</taxon>
        <taxon>Betaproteobacteria</taxon>
        <taxon>Burkholderiales</taxon>
        <taxon>Oxalobacteraceae</taxon>
        <taxon>Herminiimonas</taxon>
    </lineage>
</organism>
<keyword evidence="1" id="KW-0472">Membrane</keyword>
<dbReference type="EMBL" id="CU207211">
    <property type="protein sequence ID" value="CAL61809.1"/>
    <property type="molecule type" value="Genomic_DNA"/>
</dbReference>
<feature type="transmembrane region" description="Helical" evidence="1">
    <location>
        <begin position="339"/>
        <end position="359"/>
    </location>
</feature>
<sequence length="399" mass="43536">MTLLKIDEPEISLSRHTSFTDQPVWQLGFRPFYLLAALFAVLSIPLWIAQYFGVISMPHVHLFWHMHEMVYGFAIAVIVGFLLTAMRAWTGLWTPRKGHLAALAGIWLAGRIAMLWAPPLWAAVIDLAFLPLAAWPMFRVLQRAGNKRNMFLIVMLALLSLTNLLFHAAVNGLLAVSPMLVIQAAILLIVIIESLIGARVIPMFTANGAPGTKPVVHTRRDLIAVLLTATASLTWIFGAPALTVAAFAFAAACATLLRLTGWQPQRTVRVPLLWILHLSYGWIPVGFFLLALAAVNLIPVSAAFHALTVGSMAGLILGMMTRTTLGHTGRLLKAGPAEVTMYLLIQAGALARVAAAFELSGWRDAALVFSTLCWSAAFILYIAVYAPYLLRARIDGKEG</sequence>
<feature type="transmembrane region" description="Helical" evidence="1">
    <location>
        <begin position="300"/>
        <end position="318"/>
    </location>
</feature>
<feature type="transmembrane region" description="Helical" evidence="1">
    <location>
        <begin position="120"/>
        <end position="138"/>
    </location>
</feature>
<feature type="transmembrane region" description="Helical" evidence="1">
    <location>
        <begin position="150"/>
        <end position="174"/>
    </location>
</feature>
<dbReference type="Pfam" id="PF05940">
    <property type="entry name" value="NnrS"/>
    <property type="match status" value="1"/>
</dbReference>
<evidence type="ECO:0000256" key="1">
    <source>
        <dbReference type="SAM" id="Phobius"/>
    </source>
</evidence>
<evidence type="ECO:0000313" key="2">
    <source>
        <dbReference type="EMBL" id="CAL61809.1"/>
    </source>
</evidence>
<dbReference type="AlphaFoldDB" id="A4G5M2"/>
<dbReference type="InterPro" id="IPR010266">
    <property type="entry name" value="NnrS"/>
</dbReference>